<dbReference type="Gene3D" id="1.20.1640.10">
    <property type="entry name" value="Multidrug efflux transporter AcrB transmembrane domain"/>
    <property type="match status" value="2"/>
</dbReference>
<evidence type="ECO:0000256" key="13">
    <source>
        <dbReference type="ARBA" id="ARBA00023180"/>
    </source>
</evidence>
<feature type="transmembrane region" description="Helical" evidence="16">
    <location>
        <begin position="1301"/>
        <end position="1324"/>
    </location>
</feature>
<feature type="transmembrane region" description="Helical" evidence="16">
    <location>
        <begin position="693"/>
        <end position="714"/>
    </location>
</feature>
<dbReference type="Pfam" id="PF22314">
    <property type="entry name" value="NPC1_MLD"/>
    <property type="match status" value="1"/>
</dbReference>
<evidence type="ECO:0000256" key="1">
    <source>
        <dbReference type="ARBA" id="ARBA00004127"/>
    </source>
</evidence>
<evidence type="ECO:0000256" key="5">
    <source>
        <dbReference type="ARBA" id="ARBA00022692"/>
    </source>
</evidence>
<dbReference type="FunFam" id="1.20.1640.10:FF:000008">
    <property type="entry name" value="NPC intracellular cholesterol transporter 1"/>
    <property type="match status" value="1"/>
</dbReference>
<evidence type="ECO:0000313" key="18">
    <source>
        <dbReference type="EMBL" id="TPX45427.1"/>
    </source>
</evidence>
<dbReference type="EMBL" id="QEAM01000141">
    <property type="protein sequence ID" value="TPX45427.1"/>
    <property type="molecule type" value="Genomic_DNA"/>
</dbReference>
<keyword evidence="7 16" id="KW-1133">Transmembrane helix</keyword>
<feature type="transmembrane region" description="Helical" evidence="16">
    <location>
        <begin position="801"/>
        <end position="824"/>
    </location>
</feature>
<dbReference type="GO" id="GO:0032934">
    <property type="term" value="F:sterol binding"/>
    <property type="evidence" value="ECO:0007669"/>
    <property type="project" value="TreeGrafter"/>
</dbReference>
<keyword evidence="8" id="KW-0445">Lipid transport</keyword>
<dbReference type="PANTHER" id="PTHR45727">
    <property type="entry name" value="NPC INTRACELLULAR CHOLESTEROL TRANSPORTER 1"/>
    <property type="match status" value="1"/>
</dbReference>
<feature type="transmembrane region" description="Helical" evidence="16">
    <location>
        <begin position="365"/>
        <end position="387"/>
    </location>
</feature>
<dbReference type="PANTHER" id="PTHR45727:SF2">
    <property type="entry name" value="NPC INTRACELLULAR CHOLESTEROL TRANSPORTER 1"/>
    <property type="match status" value="1"/>
</dbReference>
<keyword evidence="12" id="KW-1207">Sterol metabolism</keyword>
<keyword evidence="14" id="KW-0753">Steroid metabolism</keyword>
<accession>A0A507D255</accession>
<feature type="transmembrane region" description="Helical" evidence="16">
    <location>
        <begin position="460"/>
        <end position="481"/>
    </location>
</feature>
<dbReference type="GO" id="GO:0015918">
    <property type="term" value="P:sterol transport"/>
    <property type="evidence" value="ECO:0007669"/>
    <property type="project" value="TreeGrafter"/>
</dbReference>
<dbReference type="OrthoDB" id="6510177at2759"/>
<feature type="transmembrane region" description="Helical" evidence="16">
    <location>
        <begin position="726"/>
        <end position="750"/>
    </location>
</feature>
<keyword evidence="3" id="KW-0813">Transport</keyword>
<feature type="transmembrane region" description="Helical" evidence="16">
    <location>
        <begin position="906"/>
        <end position="924"/>
    </location>
</feature>
<dbReference type="Pfam" id="PF16414">
    <property type="entry name" value="NPC1_N"/>
    <property type="match status" value="2"/>
</dbReference>
<dbReference type="GO" id="GO:0012505">
    <property type="term" value="C:endomembrane system"/>
    <property type="evidence" value="ECO:0007669"/>
    <property type="project" value="UniProtKB-SubCell"/>
</dbReference>
<comment type="similarity">
    <text evidence="2">Belongs to the patched family.</text>
</comment>
<feature type="region of interest" description="Disordered" evidence="15">
    <location>
        <begin position="1348"/>
        <end position="1396"/>
    </location>
</feature>
<evidence type="ECO:0000256" key="10">
    <source>
        <dbReference type="ARBA" id="ARBA00023136"/>
    </source>
</evidence>
<sequence length="1396" mass="155164">MLSSLSPFRSTLKSASRSINLLQKKEESHKGYSISSTQQLFILIHMSSKTSLHAMDNPTQHRASCLVAIIYILLAIVVLPNPAHAELTSVHRAGVCAMYGQCGSETTFGLQLPCPANVNATLNLDESFQSLVAKTCGESYRNKPLCCDASQVQTQHDSMKIAYNLVSACPACWENFRRLFCDFTCSPDQSTFVNITQVKTSSRTHKDIVAEVDVYVNPEFGNGLFDSCKDVKFPADNSFVMRLLGTYSHLRLYVQGLTKIRYFKATSSSLMYLFTQLHPTGGGAKNYQQMLSFLGRKQTGGSPFQINFPNITLKPPEMSTLDRVPVLCTDSQFKCSCIDCETTCVKLPELPPSSSICRIGPFSCLPFTLMMIYAAVLISATFGYYFLQARSKIGSVVSHSPLERPFTEEDSEHDVLRNTLISPDTLTDQLMPDFYIKESHLNTTLQNWFFYQGKWCAQNAWWVIIAGVIVVILASTGWAHFDVETNPVRLWVGPSSKTASQKHYFDEHFGPFYRTEQLIFTSTDGLSIISKPNIRKLFVIQDTISKLQNNSLAKLCFKPLESCVVQSVTGYWQDNLGLFDESNFDSEFKRCTDTPTSCLPTFGQPLKPDLIFGGFDEKAADGFKYQSSKALIVTYVMQNYVDPTMINNAEAWEMALIDYLKSLENEDLGNMKLSFSTEASIETELNRETSANVVTIAISYCLMFIYASLALGRFTKISRVMVDSKFTLGLLGIVIVLASVSAAVGVFSYLGFKVTLIIAEVVPFLVLAVGVDNIFILVHAFDRTDSDLSVEDRAGIALAEVGPSIMLASLSETIAFALGAAVTMPAVRVFSIYAALAILMDCLLQVTVFVSLLALDGRRVQSNRVDCLPCLTVIRPTPASQHSESALQYLVSNYYAPFLLHPTTKVTVVLTFLGMFLLFLPAAMHVELGLDQRIALPRDSYLVSYFDNLETYFRVGPPVYFVARDVDVTTREGQQAVCGRFSGCQEFSLSNILEQERKRPEVSYIAEPTAVWLDDFLLWLNPVSEVCCRLKSAHNELTKNPKYEVCSPEENDDKCKVCWAEKTWNTSMEGFPEGPEFMEYLDYFLKAEPSEYCPLSGAAAYQSALVLDPVRNQVNGSHFRTYHTVLKTQADFINAYKSAQRIAKDISEHTGVDVFPYSIFYVFFEQYEDIVLLAATVTGVAIIAVMIVTTCLLSFISALFVGVLCAVIIVDLVGVMAFWDISLNALSTVNLVIAVGVSVEFLSHIMRAFMINRGSKNERAFKALVEMGSSVFSGITLTKFVGVSVLAFAPSKFFEVYYFRMYLAIVLLGAFHGLVILPVLLSWIGESTVLAQSPILRDGPKGKTVLRYSRSGRSRLSDDDSEEDGDADDEHRSLLADGNEEEERGREGRNASATDL</sequence>
<name>A0A507D255_9FUNG</name>
<gene>
    <name evidence="18" type="ORF">SeLEV6574_g03877</name>
</gene>
<dbReference type="InterPro" id="IPR053956">
    <property type="entry name" value="NPC1_MLD"/>
</dbReference>
<dbReference type="Proteomes" id="UP000320475">
    <property type="component" value="Unassembled WGS sequence"/>
</dbReference>
<dbReference type="PROSITE" id="PS50156">
    <property type="entry name" value="SSD"/>
    <property type="match status" value="1"/>
</dbReference>
<dbReference type="GO" id="GO:0016020">
    <property type="term" value="C:membrane"/>
    <property type="evidence" value="ECO:0007669"/>
    <property type="project" value="InterPro"/>
</dbReference>
<dbReference type="FunFam" id="1.20.1640.10:FF:000029">
    <property type="entry name" value="Putative Patched sphingolipid transporter"/>
    <property type="match status" value="1"/>
</dbReference>
<evidence type="ECO:0000313" key="19">
    <source>
        <dbReference type="Proteomes" id="UP000320475"/>
    </source>
</evidence>
<dbReference type="InterPro" id="IPR000731">
    <property type="entry name" value="SSD"/>
</dbReference>
<keyword evidence="6" id="KW-0732">Signal</keyword>
<feature type="transmembrane region" description="Helical" evidence="16">
    <location>
        <begin position="1195"/>
        <end position="1219"/>
    </location>
</feature>
<evidence type="ECO:0000256" key="11">
    <source>
        <dbReference type="ARBA" id="ARBA00023157"/>
    </source>
</evidence>
<keyword evidence="13" id="KW-0325">Glycoprotein</keyword>
<feature type="transmembrane region" description="Helical" evidence="16">
    <location>
        <begin position="1170"/>
        <end position="1188"/>
    </location>
</feature>
<feature type="transmembrane region" description="Helical" evidence="16">
    <location>
        <begin position="1263"/>
        <end position="1289"/>
    </location>
</feature>
<feature type="domain" description="SSD" evidence="17">
    <location>
        <begin position="692"/>
        <end position="855"/>
    </location>
</feature>
<keyword evidence="10 16" id="KW-0472">Membrane</keyword>
<evidence type="ECO:0000256" key="6">
    <source>
        <dbReference type="ARBA" id="ARBA00022729"/>
    </source>
</evidence>
<proteinExistence type="inferred from homology"/>
<reference evidence="18 19" key="1">
    <citation type="journal article" date="2019" name="Sci. Rep.">
        <title>Comparative genomics of chytrid fungi reveal insights into the obligate biotrophic and pathogenic lifestyle of Synchytrium endobioticum.</title>
        <authorList>
            <person name="van de Vossenberg B.T.L.H."/>
            <person name="Warris S."/>
            <person name="Nguyen H.D.T."/>
            <person name="van Gent-Pelzer M.P.E."/>
            <person name="Joly D.L."/>
            <person name="van de Geest H.C."/>
            <person name="Bonants P.J.M."/>
            <person name="Smith D.S."/>
            <person name="Levesque C.A."/>
            <person name="van der Lee T.A.J."/>
        </authorList>
    </citation>
    <scope>NUCLEOTIDE SEQUENCE [LARGE SCALE GENOMIC DNA]</scope>
    <source>
        <strain evidence="18 19">LEV6574</strain>
    </source>
</reference>
<keyword evidence="5 16" id="KW-0812">Transmembrane</keyword>
<evidence type="ECO:0000256" key="3">
    <source>
        <dbReference type="ARBA" id="ARBA00022448"/>
    </source>
</evidence>
<evidence type="ECO:0000256" key="14">
    <source>
        <dbReference type="ARBA" id="ARBA00023221"/>
    </source>
</evidence>
<dbReference type="SUPFAM" id="SSF82866">
    <property type="entry name" value="Multidrug efflux transporter AcrB transmembrane domain"/>
    <property type="match status" value="2"/>
</dbReference>
<evidence type="ECO:0000256" key="15">
    <source>
        <dbReference type="SAM" id="MobiDB-lite"/>
    </source>
</evidence>
<comment type="caution">
    <text evidence="18">The sequence shown here is derived from an EMBL/GenBank/DDBJ whole genome shotgun (WGS) entry which is preliminary data.</text>
</comment>
<evidence type="ECO:0000256" key="4">
    <source>
        <dbReference type="ARBA" id="ARBA00022548"/>
    </source>
</evidence>
<dbReference type="InterPro" id="IPR004765">
    <property type="entry name" value="NPC1-like"/>
</dbReference>
<comment type="subcellular location">
    <subcellularLocation>
        <location evidence="1">Endomembrane system</location>
        <topology evidence="1">Multi-pass membrane protein</topology>
    </subcellularLocation>
</comment>
<feature type="transmembrane region" description="Helical" evidence="16">
    <location>
        <begin position="830"/>
        <end position="855"/>
    </location>
</feature>
<evidence type="ECO:0000256" key="9">
    <source>
        <dbReference type="ARBA" id="ARBA00023098"/>
    </source>
</evidence>
<evidence type="ECO:0000256" key="12">
    <source>
        <dbReference type="ARBA" id="ARBA00023166"/>
    </source>
</evidence>
<evidence type="ECO:0000256" key="2">
    <source>
        <dbReference type="ARBA" id="ARBA00005585"/>
    </source>
</evidence>
<evidence type="ECO:0000256" key="7">
    <source>
        <dbReference type="ARBA" id="ARBA00022989"/>
    </source>
</evidence>
<keyword evidence="9" id="KW-0443">Lipid metabolism</keyword>
<keyword evidence="11" id="KW-1015">Disulfide bond</keyword>
<dbReference type="GO" id="GO:0005319">
    <property type="term" value="F:lipid transporter activity"/>
    <property type="evidence" value="ECO:0007669"/>
    <property type="project" value="InterPro"/>
</dbReference>
<feature type="compositionally biased region" description="Acidic residues" evidence="15">
    <location>
        <begin position="1359"/>
        <end position="1368"/>
    </location>
</feature>
<dbReference type="InterPro" id="IPR053958">
    <property type="entry name" value="HMGCR/SNAP/NPC1-like_SSD"/>
</dbReference>
<evidence type="ECO:0000259" key="17">
    <source>
        <dbReference type="PROSITE" id="PS50156"/>
    </source>
</evidence>
<protein>
    <recommendedName>
        <fullName evidence="17">SSD domain-containing protein</fullName>
    </recommendedName>
</protein>
<keyword evidence="4" id="KW-0153">Cholesterol metabolism</keyword>
<dbReference type="VEuPathDB" id="FungiDB:SeMB42_g02416"/>
<dbReference type="NCBIfam" id="TIGR00917">
    <property type="entry name" value="2A060601"/>
    <property type="match status" value="1"/>
</dbReference>
<feature type="transmembrane region" description="Helical" evidence="16">
    <location>
        <begin position="756"/>
        <end position="781"/>
    </location>
</feature>
<dbReference type="GO" id="GO:0008203">
    <property type="term" value="P:cholesterol metabolic process"/>
    <property type="evidence" value="ECO:0007669"/>
    <property type="project" value="UniProtKB-KW"/>
</dbReference>
<organism evidence="18 19">
    <name type="scientific">Synchytrium endobioticum</name>
    <dbReference type="NCBI Taxonomy" id="286115"/>
    <lineage>
        <taxon>Eukaryota</taxon>
        <taxon>Fungi</taxon>
        <taxon>Fungi incertae sedis</taxon>
        <taxon>Chytridiomycota</taxon>
        <taxon>Chytridiomycota incertae sedis</taxon>
        <taxon>Chytridiomycetes</taxon>
        <taxon>Synchytriales</taxon>
        <taxon>Synchytriaceae</taxon>
        <taxon>Synchytrium</taxon>
    </lineage>
</organism>
<evidence type="ECO:0000256" key="16">
    <source>
        <dbReference type="SAM" id="Phobius"/>
    </source>
</evidence>
<feature type="transmembrane region" description="Helical" evidence="16">
    <location>
        <begin position="1225"/>
        <end position="1242"/>
    </location>
</feature>
<evidence type="ECO:0000256" key="8">
    <source>
        <dbReference type="ARBA" id="ARBA00023055"/>
    </source>
</evidence>
<dbReference type="InterPro" id="IPR032190">
    <property type="entry name" value="NPC1_N"/>
</dbReference>
<dbReference type="Pfam" id="PF12349">
    <property type="entry name" value="Sterol-sensing"/>
    <property type="match status" value="1"/>
</dbReference>